<evidence type="ECO:0000256" key="1">
    <source>
        <dbReference type="PROSITE-ProRule" id="PRU00339"/>
    </source>
</evidence>
<dbReference type="KEGG" id="nio:NITINOP_2781"/>
<dbReference type="OrthoDB" id="9813445at2"/>
<dbReference type="Proteomes" id="UP000066284">
    <property type="component" value="Chromosome 1"/>
</dbReference>
<keyword evidence="1" id="KW-0802">TPR repeat</keyword>
<dbReference type="Gene3D" id="1.25.40.10">
    <property type="entry name" value="Tetratricopeptide repeat domain"/>
    <property type="match status" value="1"/>
</dbReference>
<feature type="region of interest" description="Disordered" evidence="2">
    <location>
        <begin position="147"/>
        <end position="194"/>
    </location>
</feature>
<proteinExistence type="predicted"/>
<dbReference type="AlphaFoldDB" id="A0A0S4KWJ4"/>
<feature type="repeat" description="TPR" evidence="1">
    <location>
        <begin position="61"/>
        <end position="94"/>
    </location>
</feature>
<evidence type="ECO:0000313" key="4">
    <source>
        <dbReference type="Proteomes" id="UP000066284"/>
    </source>
</evidence>
<accession>A0A0S4KWJ4</accession>
<evidence type="ECO:0000313" key="3">
    <source>
        <dbReference type="EMBL" id="CUQ67753.1"/>
    </source>
</evidence>
<dbReference type="RefSeq" id="WP_062486580.1">
    <property type="nucleotide sequence ID" value="NZ_LN885086.1"/>
</dbReference>
<dbReference type="InterPro" id="IPR019734">
    <property type="entry name" value="TPR_rpt"/>
</dbReference>
<gene>
    <name evidence="3" type="ORF">NITINOP_2781</name>
</gene>
<protein>
    <submittedName>
        <fullName evidence="3">Uncharacterized protein</fullName>
    </submittedName>
</protein>
<dbReference type="PROSITE" id="PS50005">
    <property type="entry name" value="TPR"/>
    <property type="match status" value="1"/>
</dbReference>
<dbReference type="Pfam" id="PF14559">
    <property type="entry name" value="TPR_19"/>
    <property type="match status" value="1"/>
</dbReference>
<dbReference type="EMBL" id="LN885086">
    <property type="protein sequence ID" value="CUQ67753.1"/>
    <property type="molecule type" value="Genomic_DNA"/>
</dbReference>
<dbReference type="InterPro" id="IPR011990">
    <property type="entry name" value="TPR-like_helical_dom_sf"/>
</dbReference>
<reference evidence="4" key="1">
    <citation type="submission" date="2015-09" db="EMBL/GenBank/DDBJ databases">
        <authorList>
            <person name="Daims H."/>
        </authorList>
    </citation>
    <scope>NUCLEOTIDE SEQUENCE [LARGE SCALE GENOMIC DNA]</scope>
</reference>
<dbReference type="STRING" id="1715989.NITINOP_2781"/>
<keyword evidence="4" id="KW-1185">Reference proteome</keyword>
<dbReference type="SUPFAM" id="SSF48452">
    <property type="entry name" value="TPR-like"/>
    <property type="match status" value="1"/>
</dbReference>
<evidence type="ECO:0000256" key="2">
    <source>
        <dbReference type="SAM" id="MobiDB-lite"/>
    </source>
</evidence>
<name>A0A0S4KWJ4_9BACT</name>
<organism evidence="3 4">
    <name type="scientific">Candidatus Nitrospira inopinata</name>
    <dbReference type="NCBI Taxonomy" id="1715989"/>
    <lineage>
        <taxon>Bacteria</taxon>
        <taxon>Pseudomonadati</taxon>
        <taxon>Nitrospirota</taxon>
        <taxon>Nitrospiria</taxon>
        <taxon>Nitrospirales</taxon>
        <taxon>Nitrospiraceae</taxon>
        <taxon>Nitrospira</taxon>
    </lineage>
</organism>
<dbReference type="SMART" id="SM00028">
    <property type="entry name" value="TPR"/>
    <property type="match status" value="3"/>
</dbReference>
<sequence>MGSRYEKPANAAEIDRLALIVAKEPGSKAFLSLAEEYGKAGMWEEAAAVLEDGLKTYPNFITAMVALGRAYDQLGQSVKATAILEEAVRVSPENLRAHRTLAKIHAAQGRKDAAVRSCRVILEVNPQDQEALSICALLGVQSVEAENEQPLRRSSQAPVLSVAKTTSKKEDRSSAVGDQAYEGENSSDEPGVSLGRKKMVAAQLEQWLATIQLRRRDQRATRGHAL</sequence>